<dbReference type="SUPFAM" id="SSF54791">
    <property type="entry name" value="Eukaryotic type KH-domain (KH-domain type I)"/>
    <property type="match status" value="1"/>
</dbReference>
<dbReference type="InterPro" id="IPR004088">
    <property type="entry name" value="KH_dom_type_1"/>
</dbReference>
<sequence>MMPFDAQAPSRPVVRHLDLPVSSRGKIIGKGGDTIRRLQEEFGVVLRVPRADAPAGSKVTLRGSPDACDACAKRMEELVQSMSRGKDSKIHPFPSSCAACGGCLRSFPEVWNHLISARHMKAIRDRLPHLPATCVDILAVVELLTEARVRELHVALGYDVDALLDQAPAEQERRAAAESLRNEAAKLPRSSEWLRVEERRVCRFNYPSDSDGKRSMLLAPALDEILVRCLLDDKPPVVLMPGLPAALPRMDPKYRQHNRAKLTFTARLGIAVVKQLGYPLDGFDLICSTAFIKALSGGNDVAKDTWYLQRFGKTLCALHVPAQWHTDDDAGHAVERLLCGSSGSSFYNATVARIGPYRVLIWSEVDASDELGRVVEVKSSSTKTGPDFISSRVALQVALNGSHQVLGCILDGDKAHMIRSLWISVADALESHQNALISRGQRVLLLLECVINDDYFDTSGPNDRSCVMKMCLDDIKVPVLIPAQPGVEVLPHGLW</sequence>
<keyword evidence="1" id="KW-0694">RNA-binding</keyword>
<evidence type="ECO:0000313" key="3">
    <source>
        <dbReference type="EMBL" id="CAD8860942.1"/>
    </source>
</evidence>
<dbReference type="InterPro" id="IPR036612">
    <property type="entry name" value="KH_dom_type_1_sf"/>
</dbReference>
<dbReference type="GO" id="GO:0003723">
    <property type="term" value="F:RNA binding"/>
    <property type="evidence" value="ECO:0007669"/>
    <property type="project" value="UniProtKB-UniRule"/>
</dbReference>
<dbReference type="SMART" id="SM00322">
    <property type="entry name" value="KH"/>
    <property type="match status" value="1"/>
</dbReference>
<dbReference type="PROSITE" id="PS50084">
    <property type="entry name" value="KH_TYPE_1"/>
    <property type="match status" value="1"/>
</dbReference>
<name>A0A7S1APF9_NOCSC</name>
<dbReference type="InterPro" id="IPR004087">
    <property type="entry name" value="KH_dom"/>
</dbReference>
<reference evidence="3" key="1">
    <citation type="submission" date="2021-01" db="EMBL/GenBank/DDBJ databases">
        <authorList>
            <person name="Corre E."/>
            <person name="Pelletier E."/>
            <person name="Niang G."/>
            <person name="Scheremetjew M."/>
            <person name="Finn R."/>
            <person name="Kale V."/>
            <person name="Holt S."/>
            <person name="Cochrane G."/>
            <person name="Meng A."/>
            <person name="Brown T."/>
            <person name="Cohen L."/>
        </authorList>
    </citation>
    <scope>NUCLEOTIDE SEQUENCE</scope>
</reference>
<gene>
    <name evidence="3" type="ORF">NSCI0253_LOCUS35297</name>
</gene>
<proteinExistence type="predicted"/>
<protein>
    <recommendedName>
        <fullName evidence="2">K Homology domain-containing protein</fullName>
    </recommendedName>
</protein>
<feature type="domain" description="K Homology" evidence="2">
    <location>
        <begin position="11"/>
        <end position="80"/>
    </location>
</feature>
<evidence type="ECO:0000256" key="1">
    <source>
        <dbReference type="PROSITE-ProRule" id="PRU00117"/>
    </source>
</evidence>
<dbReference type="Gene3D" id="3.30.1370.10">
    <property type="entry name" value="K Homology domain, type 1"/>
    <property type="match status" value="1"/>
</dbReference>
<dbReference type="AlphaFoldDB" id="A0A7S1APF9"/>
<dbReference type="EMBL" id="HBFQ01049494">
    <property type="protein sequence ID" value="CAD8860942.1"/>
    <property type="molecule type" value="Transcribed_RNA"/>
</dbReference>
<dbReference type="Pfam" id="PF00013">
    <property type="entry name" value="KH_1"/>
    <property type="match status" value="1"/>
</dbReference>
<accession>A0A7S1APF9</accession>
<evidence type="ECO:0000259" key="2">
    <source>
        <dbReference type="SMART" id="SM00322"/>
    </source>
</evidence>
<organism evidence="3">
    <name type="scientific">Noctiluca scintillans</name>
    <name type="common">Sea sparkle</name>
    <name type="synonym">Red tide dinoflagellate</name>
    <dbReference type="NCBI Taxonomy" id="2966"/>
    <lineage>
        <taxon>Eukaryota</taxon>
        <taxon>Sar</taxon>
        <taxon>Alveolata</taxon>
        <taxon>Dinophyceae</taxon>
        <taxon>Noctilucales</taxon>
        <taxon>Noctilucaceae</taxon>
        <taxon>Noctiluca</taxon>
    </lineage>
</organism>